<dbReference type="InterPro" id="IPR036852">
    <property type="entry name" value="Peptidase_S8/S53_dom_sf"/>
</dbReference>
<dbReference type="PROSITE" id="PS00136">
    <property type="entry name" value="SUBTILASE_ASP"/>
    <property type="match status" value="1"/>
</dbReference>
<keyword evidence="4 5" id="KW-0720">Serine protease</keyword>
<dbReference type="Pfam" id="PF00082">
    <property type="entry name" value="Peptidase_S8"/>
    <property type="match status" value="1"/>
</dbReference>
<dbReference type="InterPro" id="IPR034193">
    <property type="entry name" value="PCSK9_ProteinaseK-like"/>
</dbReference>
<dbReference type="PANTHER" id="PTHR43806:SF11">
    <property type="entry name" value="CEREVISIN-RELATED"/>
    <property type="match status" value="1"/>
</dbReference>
<feature type="signal peptide" evidence="7">
    <location>
        <begin position="1"/>
        <end position="16"/>
    </location>
</feature>
<dbReference type="SUPFAM" id="SSF52743">
    <property type="entry name" value="Subtilisin-like"/>
    <property type="match status" value="1"/>
</dbReference>
<evidence type="ECO:0000313" key="9">
    <source>
        <dbReference type="EMBL" id="KAF2147697.1"/>
    </source>
</evidence>
<name>A0A9P4IPG6_9PEZI</name>
<feature type="active site" description="Charge relay system" evidence="5">
    <location>
        <position position="354"/>
    </location>
</feature>
<sequence length="429" mass="43465">MHCIIPLLSCLAFAHAIPRPATPTPLVMPMDDETDEAVEHVVLLRSDQEVSPQIHAVLAELDLHPDHDDVVQVFNNSAFKGFSVNANKARCTQLANMTSVGILEKNVKLTSNVVTRSPAPWGLERISVGSAGTSQTGLNSSYSYDAPALGQGADIYIIDTGINTANSDFGGRATTGWPSANATDTDGHGTHTAGIAGSDTYGVASKANIVGVQSIAGGSGSTSTVIAGMNYVIQQHDAKKAAGKLVGSVMSMSLSTGYGQQSPSFSQAISAAASAGVHVVVAAGNDGQNACGVSPAAAAGVSGPAIAVGSIGYNNSISSFSNTGPCVDVYAPGEDILSTWIGAAQATQYLSGTSMAAPHVTGIVAYQIANNATLAQNPAAMKAWITSNALKGLVGGKVLVGDRLLLANNGVTVSAAMQAQRAKLASMAA</sequence>
<keyword evidence="3 5" id="KW-0378">Hydrolase</keyword>
<proteinExistence type="inferred from homology"/>
<keyword evidence="10" id="KW-1185">Reference proteome</keyword>
<evidence type="ECO:0000256" key="3">
    <source>
        <dbReference type="ARBA" id="ARBA00022801"/>
    </source>
</evidence>
<feature type="chain" id="PRO_5040230827" evidence="7">
    <location>
        <begin position="17"/>
        <end position="429"/>
    </location>
</feature>
<dbReference type="AlphaFoldDB" id="A0A9P4IPG6"/>
<evidence type="ECO:0000256" key="5">
    <source>
        <dbReference type="PROSITE-ProRule" id="PRU01240"/>
    </source>
</evidence>
<evidence type="ECO:0000256" key="1">
    <source>
        <dbReference type="ARBA" id="ARBA00011073"/>
    </source>
</evidence>
<dbReference type="PROSITE" id="PS00138">
    <property type="entry name" value="SUBTILASE_SER"/>
    <property type="match status" value="1"/>
</dbReference>
<dbReference type="Proteomes" id="UP000799439">
    <property type="component" value="Unassembled WGS sequence"/>
</dbReference>
<dbReference type="InterPro" id="IPR015500">
    <property type="entry name" value="Peptidase_S8_subtilisin-rel"/>
</dbReference>
<organism evidence="9 10">
    <name type="scientific">Myriangium duriaei CBS 260.36</name>
    <dbReference type="NCBI Taxonomy" id="1168546"/>
    <lineage>
        <taxon>Eukaryota</taxon>
        <taxon>Fungi</taxon>
        <taxon>Dikarya</taxon>
        <taxon>Ascomycota</taxon>
        <taxon>Pezizomycotina</taxon>
        <taxon>Dothideomycetes</taxon>
        <taxon>Dothideomycetidae</taxon>
        <taxon>Myriangiales</taxon>
        <taxon>Myriangiaceae</taxon>
        <taxon>Myriangium</taxon>
    </lineage>
</organism>
<keyword evidence="7" id="KW-0732">Signal</keyword>
<comment type="caution">
    <text evidence="9">The sequence shown here is derived from an EMBL/GenBank/DDBJ whole genome shotgun (WGS) entry which is preliminary data.</text>
</comment>
<dbReference type="Gene3D" id="3.40.50.200">
    <property type="entry name" value="Peptidase S8/S53 domain"/>
    <property type="match status" value="1"/>
</dbReference>
<evidence type="ECO:0000313" key="10">
    <source>
        <dbReference type="Proteomes" id="UP000799439"/>
    </source>
</evidence>
<evidence type="ECO:0000256" key="2">
    <source>
        <dbReference type="ARBA" id="ARBA00022670"/>
    </source>
</evidence>
<keyword evidence="2 5" id="KW-0645">Protease</keyword>
<accession>A0A9P4IPG6</accession>
<feature type="active site" description="Charge relay system" evidence="5">
    <location>
        <position position="159"/>
    </location>
</feature>
<dbReference type="OrthoDB" id="206201at2759"/>
<gene>
    <name evidence="9" type="ORF">K461DRAFT_70860</name>
</gene>
<comment type="similarity">
    <text evidence="1 5 6">Belongs to the peptidase S8 family.</text>
</comment>
<dbReference type="InterPro" id="IPR023827">
    <property type="entry name" value="Peptidase_S8_Asp-AS"/>
</dbReference>
<dbReference type="GO" id="GO:0004252">
    <property type="term" value="F:serine-type endopeptidase activity"/>
    <property type="evidence" value="ECO:0007669"/>
    <property type="project" value="UniProtKB-UniRule"/>
</dbReference>
<evidence type="ECO:0000259" key="8">
    <source>
        <dbReference type="Pfam" id="PF00082"/>
    </source>
</evidence>
<dbReference type="InterPro" id="IPR050131">
    <property type="entry name" value="Peptidase_S8_subtilisin-like"/>
</dbReference>
<dbReference type="CDD" id="cd04077">
    <property type="entry name" value="Peptidases_S8_PCSK9_ProteinaseK_like"/>
    <property type="match status" value="1"/>
</dbReference>
<dbReference type="PROSITE" id="PS51892">
    <property type="entry name" value="SUBTILASE"/>
    <property type="match status" value="1"/>
</dbReference>
<reference evidence="9" key="1">
    <citation type="journal article" date="2020" name="Stud. Mycol.">
        <title>101 Dothideomycetes genomes: a test case for predicting lifestyles and emergence of pathogens.</title>
        <authorList>
            <person name="Haridas S."/>
            <person name="Albert R."/>
            <person name="Binder M."/>
            <person name="Bloem J."/>
            <person name="Labutti K."/>
            <person name="Salamov A."/>
            <person name="Andreopoulos B."/>
            <person name="Baker S."/>
            <person name="Barry K."/>
            <person name="Bills G."/>
            <person name="Bluhm B."/>
            <person name="Cannon C."/>
            <person name="Castanera R."/>
            <person name="Culley D."/>
            <person name="Daum C."/>
            <person name="Ezra D."/>
            <person name="Gonzalez J."/>
            <person name="Henrissat B."/>
            <person name="Kuo A."/>
            <person name="Liang C."/>
            <person name="Lipzen A."/>
            <person name="Lutzoni F."/>
            <person name="Magnuson J."/>
            <person name="Mondo S."/>
            <person name="Nolan M."/>
            <person name="Ohm R."/>
            <person name="Pangilinan J."/>
            <person name="Park H.-J."/>
            <person name="Ramirez L."/>
            <person name="Alfaro M."/>
            <person name="Sun H."/>
            <person name="Tritt A."/>
            <person name="Yoshinaga Y."/>
            <person name="Zwiers L.-H."/>
            <person name="Turgeon B."/>
            <person name="Goodwin S."/>
            <person name="Spatafora J."/>
            <person name="Crous P."/>
            <person name="Grigoriev I."/>
        </authorList>
    </citation>
    <scope>NUCLEOTIDE SEQUENCE</scope>
    <source>
        <strain evidence="9">CBS 260.36</strain>
    </source>
</reference>
<feature type="domain" description="Peptidase S8/S53" evidence="8">
    <location>
        <begin position="150"/>
        <end position="389"/>
    </location>
</feature>
<dbReference type="PANTHER" id="PTHR43806">
    <property type="entry name" value="PEPTIDASE S8"/>
    <property type="match status" value="1"/>
</dbReference>
<dbReference type="EMBL" id="ML996095">
    <property type="protein sequence ID" value="KAF2147697.1"/>
    <property type="molecule type" value="Genomic_DNA"/>
</dbReference>
<dbReference type="PRINTS" id="PR00723">
    <property type="entry name" value="SUBTILISIN"/>
</dbReference>
<dbReference type="InterPro" id="IPR000209">
    <property type="entry name" value="Peptidase_S8/S53_dom"/>
</dbReference>
<protein>
    <submittedName>
        <fullName evidence="9">Subtilisin-like protein</fullName>
    </submittedName>
</protein>
<evidence type="ECO:0000256" key="4">
    <source>
        <dbReference type="ARBA" id="ARBA00022825"/>
    </source>
</evidence>
<evidence type="ECO:0000256" key="6">
    <source>
        <dbReference type="RuleBase" id="RU003355"/>
    </source>
</evidence>
<feature type="active site" description="Charge relay system" evidence="5">
    <location>
        <position position="188"/>
    </location>
</feature>
<dbReference type="GO" id="GO:0006508">
    <property type="term" value="P:proteolysis"/>
    <property type="evidence" value="ECO:0007669"/>
    <property type="project" value="UniProtKB-KW"/>
</dbReference>
<dbReference type="InterPro" id="IPR023828">
    <property type="entry name" value="Peptidase_S8_Ser-AS"/>
</dbReference>
<evidence type="ECO:0000256" key="7">
    <source>
        <dbReference type="SAM" id="SignalP"/>
    </source>
</evidence>